<name>Q77RM0_9VIRU</name>
<dbReference type="EMBL" id="AF113831">
    <property type="protein sequence ID" value="AAD30192.1"/>
    <property type="molecule type" value="Genomic_DNA"/>
</dbReference>
<protein>
    <submittedName>
        <fullName evidence="2">p24</fullName>
    </submittedName>
</protein>
<sequence length="199" mass="23692">VPKRDLISQNIESRYEKLEFLDLAVWGKEKKQKYLLSTDNISFYCYFDTSKTSESERKHTFHSDNKQLNSIVDLIIKHSEKTKNIKEELEKYSQFLDKILDLKPTKKQVEKLLENQNLISKNFDYIKEQNTQLEKSLRKTVKLEDSINTLLVEIQQARPKEVELRTLKIAEQNSKAIEKFEQEIKDLREILEFLKHQAT</sequence>
<feature type="coiled-coil region" evidence="1">
    <location>
        <begin position="170"/>
        <end position="197"/>
    </location>
</feature>
<evidence type="ECO:0000313" key="2">
    <source>
        <dbReference type="EMBL" id="AAD30192.1"/>
    </source>
</evidence>
<keyword evidence="1" id="KW-0175">Coiled coil</keyword>
<proteinExistence type="predicted"/>
<evidence type="ECO:0000256" key="1">
    <source>
        <dbReference type="SAM" id="Coils"/>
    </source>
</evidence>
<dbReference type="RefSeq" id="NP_056760.1">
    <property type="nucleotide sequence ID" value="NC_001914.1"/>
</dbReference>
<reference evidence="2" key="1">
    <citation type="journal article" date="1999" name="J. Gen. Virol.">
        <title>Sequence changes in six variants of rice tungro bacilliform virus and their phylogenetic relationships.</title>
        <authorList>
            <person name="Cabauatan P.Q."/>
            <person name="Melcher U."/>
            <person name="Ishikawa K."/>
            <person name="Omura T."/>
            <person name="Hibino H."/>
            <person name="Koganezawa H."/>
            <person name="Azzam O."/>
        </authorList>
    </citation>
    <scope>NUCLEOTIDE SEQUENCE</scope>
    <source>
        <strain evidence="2">RTBV-G2</strain>
    </source>
</reference>
<dbReference type="GeneID" id="1489558"/>
<accession>Q77RM0</accession>
<dbReference type="KEGG" id="vg:1489558"/>
<dbReference type="SMR" id="Q77RM0"/>
<organism evidence="2">
    <name type="scientific">Rice tungro bacilliform virus</name>
    <dbReference type="NCBI Taxonomy" id="10654"/>
    <lineage>
        <taxon>Viruses</taxon>
        <taxon>Riboviria</taxon>
        <taxon>Pararnavirae</taxon>
        <taxon>Artverviricota</taxon>
        <taxon>Revtraviricetes</taxon>
        <taxon>Ortervirales</taxon>
        <taxon>Caulimoviridae</taxon>
        <taxon>Tungrovirus</taxon>
        <taxon>Tungrovirus oryzae</taxon>
    </lineage>
</organism>
<feature type="non-terminal residue" evidence="2">
    <location>
        <position position="1"/>
    </location>
</feature>